<dbReference type="GO" id="GO:0006534">
    <property type="term" value="P:cysteine metabolic process"/>
    <property type="evidence" value="ECO:0007669"/>
    <property type="project" value="InterPro"/>
</dbReference>
<dbReference type="SUPFAM" id="SSF53383">
    <property type="entry name" value="PLP-dependent transferases"/>
    <property type="match status" value="1"/>
</dbReference>
<organism evidence="7 8">
    <name type="scientific">Chara braunii</name>
    <name type="common">Braun's stonewort</name>
    <dbReference type="NCBI Taxonomy" id="69332"/>
    <lineage>
        <taxon>Eukaryota</taxon>
        <taxon>Viridiplantae</taxon>
        <taxon>Streptophyta</taxon>
        <taxon>Charophyceae</taxon>
        <taxon>Charales</taxon>
        <taxon>Characeae</taxon>
        <taxon>Chara</taxon>
    </lineage>
</organism>
<dbReference type="STRING" id="69332.A0A388KHQ8"/>
<dbReference type="PANTHER" id="PTHR43586:SF8">
    <property type="entry name" value="CYSTEINE DESULFURASE 1, CHLOROPLASTIC"/>
    <property type="match status" value="1"/>
</dbReference>
<evidence type="ECO:0000259" key="6">
    <source>
        <dbReference type="Pfam" id="PF00266"/>
    </source>
</evidence>
<accession>A0A388KHQ8</accession>
<dbReference type="Pfam" id="PF00266">
    <property type="entry name" value="Aminotran_5"/>
    <property type="match status" value="1"/>
</dbReference>
<dbReference type="CDD" id="cd06453">
    <property type="entry name" value="SufS_like"/>
    <property type="match status" value="1"/>
</dbReference>
<dbReference type="GO" id="GO:0030170">
    <property type="term" value="F:pyridoxal phosphate binding"/>
    <property type="evidence" value="ECO:0007669"/>
    <property type="project" value="InterPro"/>
</dbReference>
<dbReference type="Gene3D" id="3.40.640.10">
    <property type="entry name" value="Type I PLP-dependent aspartate aminotransferase-like (Major domain)"/>
    <property type="match status" value="1"/>
</dbReference>
<proteinExistence type="predicted"/>
<dbReference type="EC" id="2.8.1.7" evidence="2"/>
<dbReference type="InterPro" id="IPR000192">
    <property type="entry name" value="Aminotrans_V_dom"/>
</dbReference>
<reference evidence="7 8" key="1">
    <citation type="journal article" date="2018" name="Cell">
        <title>The Chara Genome: Secondary Complexity and Implications for Plant Terrestrialization.</title>
        <authorList>
            <person name="Nishiyama T."/>
            <person name="Sakayama H."/>
            <person name="Vries J.D."/>
            <person name="Buschmann H."/>
            <person name="Saint-Marcoux D."/>
            <person name="Ullrich K.K."/>
            <person name="Haas F.B."/>
            <person name="Vanderstraeten L."/>
            <person name="Becker D."/>
            <person name="Lang D."/>
            <person name="Vosolsobe S."/>
            <person name="Rombauts S."/>
            <person name="Wilhelmsson P.K.I."/>
            <person name="Janitza P."/>
            <person name="Kern R."/>
            <person name="Heyl A."/>
            <person name="Rumpler F."/>
            <person name="Villalobos L.I.A.C."/>
            <person name="Clay J.M."/>
            <person name="Skokan R."/>
            <person name="Toyoda A."/>
            <person name="Suzuki Y."/>
            <person name="Kagoshima H."/>
            <person name="Schijlen E."/>
            <person name="Tajeshwar N."/>
            <person name="Catarino B."/>
            <person name="Hetherington A.J."/>
            <person name="Saltykova A."/>
            <person name="Bonnot C."/>
            <person name="Breuninger H."/>
            <person name="Symeonidi A."/>
            <person name="Radhakrishnan G.V."/>
            <person name="Van Nieuwerburgh F."/>
            <person name="Deforce D."/>
            <person name="Chang C."/>
            <person name="Karol K.G."/>
            <person name="Hedrich R."/>
            <person name="Ulvskov P."/>
            <person name="Glockner G."/>
            <person name="Delwiche C.F."/>
            <person name="Petrasek J."/>
            <person name="Van de Peer Y."/>
            <person name="Friml J."/>
            <person name="Beilby M."/>
            <person name="Dolan L."/>
            <person name="Kohara Y."/>
            <person name="Sugano S."/>
            <person name="Fujiyama A."/>
            <person name="Delaux P.-M."/>
            <person name="Quint M."/>
            <person name="TheiBen G."/>
            <person name="Hagemann M."/>
            <person name="Harholt J."/>
            <person name="Dunand C."/>
            <person name="Zachgo S."/>
            <person name="Langdale J."/>
            <person name="Maumus F."/>
            <person name="Straeten D.V.D."/>
            <person name="Gould S.B."/>
            <person name="Rensing S.A."/>
        </authorList>
    </citation>
    <scope>NUCLEOTIDE SEQUENCE [LARGE SCALE GENOMIC DNA]</scope>
    <source>
        <strain evidence="7 8">S276</strain>
    </source>
</reference>
<dbReference type="Gramene" id="GBG69581">
    <property type="protein sequence ID" value="GBG69581"/>
    <property type="gene ID" value="CBR_g4414"/>
</dbReference>
<dbReference type="InterPro" id="IPR015424">
    <property type="entry name" value="PyrdxlP-dep_Trfase"/>
</dbReference>
<gene>
    <name evidence="7" type="ORF">CBR_g4414</name>
</gene>
<evidence type="ECO:0000256" key="2">
    <source>
        <dbReference type="ARBA" id="ARBA00012239"/>
    </source>
</evidence>
<comment type="cofactor">
    <cofactor evidence="1">
        <name>pyridoxal 5'-phosphate</name>
        <dbReference type="ChEBI" id="CHEBI:597326"/>
    </cofactor>
</comment>
<dbReference type="PANTHER" id="PTHR43586">
    <property type="entry name" value="CYSTEINE DESULFURASE"/>
    <property type="match status" value="1"/>
</dbReference>
<dbReference type="NCBIfam" id="TIGR01979">
    <property type="entry name" value="sufS"/>
    <property type="match status" value="1"/>
</dbReference>
<dbReference type="InterPro" id="IPR010970">
    <property type="entry name" value="Cys_dSase_SufS"/>
</dbReference>
<keyword evidence="8" id="KW-1185">Reference proteome</keyword>
<dbReference type="InterPro" id="IPR015421">
    <property type="entry name" value="PyrdxlP-dep_Trfase_major"/>
</dbReference>
<dbReference type="InterPro" id="IPR015422">
    <property type="entry name" value="PyrdxlP-dep_Trfase_small"/>
</dbReference>
<dbReference type="AlphaFoldDB" id="A0A388KHQ8"/>
<keyword evidence="4" id="KW-0663">Pyridoxal phosphate</keyword>
<evidence type="ECO:0000256" key="5">
    <source>
        <dbReference type="ARBA" id="ARBA00050776"/>
    </source>
</evidence>
<evidence type="ECO:0000313" key="8">
    <source>
        <dbReference type="Proteomes" id="UP000265515"/>
    </source>
</evidence>
<comment type="caution">
    <text evidence="7">The sequence shown here is derived from an EMBL/GenBank/DDBJ whole genome shotgun (WGS) entry which is preliminary data.</text>
</comment>
<evidence type="ECO:0000256" key="3">
    <source>
        <dbReference type="ARBA" id="ARBA00022679"/>
    </source>
</evidence>
<feature type="domain" description="Aminotransferase class V" evidence="6">
    <location>
        <begin position="667"/>
        <end position="1040"/>
    </location>
</feature>
<dbReference type="Proteomes" id="UP000265515">
    <property type="component" value="Unassembled WGS sequence"/>
</dbReference>
<comment type="catalytic activity">
    <reaction evidence="5">
        <text>(sulfur carrier)-H + L-cysteine = (sulfur carrier)-SH + L-alanine</text>
        <dbReference type="Rhea" id="RHEA:43892"/>
        <dbReference type="Rhea" id="RHEA-COMP:14737"/>
        <dbReference type="Rhea" id="RHEA-COMP:14739"/>
        <dbReference type="ChEBI" id="CHEBI:29917"/>
        <dbReference type="ChEBI" id="CHEBI:35235"/>
        <dbReference type="ChEBI" id="CHEBI:57972"/>
        <dbReference type="ChEBI" id="CHEBI:64428"/>
        <dbReference type="EC" id="2.8.1.7"/>
    </reaction>
</comment>
<dbReference type="Gene3D" id="3.90.1150.10">
    <property type="entry name" value="Aspartate Aminotransferase, domain 1"/>
    <property type="match status" value="1"/>
</dbReference>
<evidence type="ECO:0000313" key="7">
    <source>
        <dbReference type="EMBL" id="GBG69581.1"/>
    </source>
</evidence>
<evidence type="ECO:0000256" key="1">
    <source>
        <dbReference type="ARBA" id="ARBA00001933"/>
    </source>
</evidence>
<keyword evidence="3" id="KW-0808">Transferase</keyword>
<dbReference type="EMBL" id="BFEA01000117">
    <property type="protein sequence ID" value="GBG69581.1"/>
    <property type="molecule type" value="Genomic_DNA"/>
</dbReference>
<dbReference type="OrthoDB" id="420046at2759"/>
<dbReference type="GO" id="GO:0031071">
    <property type="term" value="F:cysteine desulfurase activity"/>
    <property type="evidence" value="ECO:0007669"/>
    <property type="project" value="UniProtKB-EC"/>
</dbReference>
<sequence>MNTPRSFTTISGLGGSLATVTATSTPSAARSTIGGFDKGSGDSLLLRGSLSVASVGARHKRMTGVLPRLGEVFADLSRRNGLPPRVGCASSDHEPTRSSRSIRLGDSQETLPKLRLNLKHAVYFADEARVVERGIDPPFTMAASANLLSLASEMAVEYLKDAELALERLSKHHQEMQSGFHSHEAVEDVFEKRQDSPGAKQRMALVVPSTFKERCLFGRENFMITMQPLQEALLAVASAVQQIERVQFLDGHAPCCSFDDAHNCQVSAIIDAAEYIRTSVLADVADTISNAFMGDKVNLMMGELSSSLIARTVRVKGGAKMASTATAPSLAGASMLPSPSSPRLASGKVVAAPPITMQWVQRTAQPRAMPDRSTNSFSPCRFAAARSCASSSSSPSSSSSLSSLSRSASCRSHSGEVVHRVILVPAAAAKERKSAPRRRKEARADPLPSFDLTVTALTAGRCRRRYRSDAVGKERASNRCYPPTGCMAPALRAAEDMTAHGRGRRRRWCRPSCRSNNVEGTAGIAKGERRDRVGAKGSRFRLPTAAQRVTKGPGFAQGASIPDDVGQDNAAAAAAAAYCYSKTPYSGFGGVAPPRSRRKVKVINTLIRCAAAISSVDDASSSSPSSPSSSAAAAAAAVSVGTTTSLGEITVKDFPILSQEVNGRRIVYLDNAATSQKPRQVIDAVQRYYQDYNSNVHRGIHTLSVKATEAYEDARGKIAKFINAERDSEIIYTRNATEAINLVANTWGVANLTPGDEVVLSVMEHHSNLVPWQIIAERTGAVLRFVSLSQCESLDMDHLRSLVGNKTKLVALQHVSNALGCVNDAVMIGEIAHKYGAKVLLDGCQSVPHMPVDVQALDCDWFVGSGHKMCGPTGIGFLYGKMEVLKAMPPFLGGGEMIQDVYLDHSTYAEPPNRFEAGTPAIGEAIGLGAACDYLMGIGMGKIHDYEVELSGYLYKKMAELEGMKIYGPKPTDPGGRAALCAFNVPQIHPTDLSMVLDQSGFAIRSGHHCAQPLHRHFGINASARASLYFYNTKEEIDMFIEGLKEAIEFFSVAGGV</sequence>
<name>A0A388KHQ8_CHABU</name>
<evidence type="ECO:0000256" key="4">
    <source>
        <dbReference type="ARBA" id="ARBA00022898"/>
    </source>
</evidence>
<protein>
    <recommendedName>
        <fullName evidence="2">cysteine desulfurase</fullName>
        <ecNumber evidence="2">2.8.1.7</ecNumber>
    </recommendedName>
</protein>